<dbReference type="CDD" id="cd06225">
    <property type="entry name" value="HAMP"/>
    <property type="match status" value="1"/>
</dbReference>
<reference evidence="15" key="1">
    <citation type="submission" date="2006-02" db="EMBL/GenBank/DDBJ databases">
        <title>Complete sequence of chromosome of Rhodoferax ferrireducens DSM 15236.</title>
        <authorList>
            <person name="Copeland A."/>
            <person name="Lucas S."/>
            <person name="Lapidus A."/>
            <person name="Barry K."/>
            <person name="Detter J.C."/>
            <person name="Glavina del Rio T."/>
            <person name="Hammon N."/>
            <person name="Israni S."/>
            <person name="Pitluck S."/>
            <person name="Brettin T."/>
            <person name="Bruce D."/>
            <person name="Han C."/>
            <person name="Tapia R."/>
            <person name="Gilna P."/>
            <person name="Kiss H."/>
            <person name="Schmutz J."/>
            <person name="Larimer F."/>
            <person name="Land M."/>
            <person name="Kyrpides N."/>
            <person name="Ivanova N."/>
            <person name="Richardson P."/>
        </authorList>
    </citation>
    <scope>NUCLEOTIDE SEQUENCE [LARGE SCALE GENOMIC DNA]</scope>
    <source>
        <strain evidence="15">ATCC BAA-621 / DSM 15236 / T118</strain>
    </source>
</reference>
<dbReference type="Gene3D" id="3.30.450.20">
    <property type="entry name" value="PAS domain"/>
    <property type="match status" value="1"/>
</dbReference>
<dbReference type="GO" id="GO:0005886">
    <property type="term" value="C:plasma membrane"/>
    <property type="evidence" value="ECO:0007669"/>
    <property type="project" value="UniProtKB-SubCell"/>
</dbReference>
<dbReference type="GO" id="GO:0005524">
    <property type="term" value="F:ATP binding"/>
    <property type="evidence" value="ECO:0007669"/>
    <property type="project" value="UniProtKB-KW"/>
</dbReference>
<dbReference type="InterPro" id="IPR050398">
    <property type="entry name" value="HssS/ArlS-like"/>
</dbReference>
<feature type="transmembrane region" description="Helical" evidence="12">
    <location>
        <begin position="308"/>
        <end position="331"/>
    </location>
</feature>
<dbReference type="SUPFAM" id="SSF103190">
    <property type="entry name" value="Sensory domain-like"/>
    <property type="match status" value="1"/>
</dbReference>
<dbReference type="GO" id="GO:0000160">
    <property type="term" value="P:phosphorelay signal transduction system"/>
    <property type="evidence" value="ECO:0007669"/>
    <property type="project" value="UniProtKB-KW"/>
</dbReference>
<comment type="subcellular location">
    <subcellularLocation>
        <location evidence="2">Cell membrane</location>
        <topology evidence="2">Multi-pass membrane protein</topology>
    </subcellularLocation>
</comment>
<dbReference type="PANTHER" id="PTHR45528">
    <property type="entry name" value="SENSOR HISTIDINE KINASE CPXA"/>
    <property type="match status" value="1"/>
</dbReference>
<gene>
    <name evidence="14" type="ordered locus">Rfer_0878</name>
</gene>
<feature type="domain" description="HAMP" evidence="13">
    <location>
        <begin position="333"/>
        <end position="385"/>
    </location>
</feature>
<comment type="catalytic activity">
    <reaction evidence="1">
        <text>ATP + protein L-histidine = ADP + protein N-phospho-L-histidine.</text>
        <dbReference type="EC" id="2.7.13.3"/>
    </reaction>
</comment>
<dbReference type="InterPro" id="IPR003660">
    <property type="entry name" value="HAMP_dom"/>
</dbReference>
<dbReference type="HOGENOM" id="CLU_699498_0_0_4"/>
<evidence type="ECO:0000256" key="4">
    <source>
        <dbReference type="ARBA" id="ARBA00022475"/>
    </source>
</evidence>
<keyword evidence="11 12" id="KW-0472">Membrane</keyword>
<accession>Q220C7</accession>
<organism evidence="14 15">
    <name type="scientific">Albidiferax ferrireducens (strain ATCC BAA-621 / DSM 15236 / T118)</name>
    <name type="common">Rhodoferax ferrireducens</name>
    <dbReference type="NCBI Taxonomy" id="338969"/>
    <lineage>
        <taxon>Bacteria</taxon>
        <taxon>Pseudomonadati</taxon>
        <taxon>Pseudomonadota</taxon>
        <taxon>Betaproteobacteria</taxon>
        <taxon>Burkholderiales</taxon>
        <taxon>Comamonadaceae</taxon>
        <taxon>Rhodoferax</taxon>
    </lineage>
</organism>
<evidence type="ECO:0000256" key="2">
    <source>
        <dbReference type="ARBA" id="ARBA00004651"/>
    </source>
</evidence>
<dbReference type="OrthoDB" id="224978at2"/>
<evidence type="ECO:0000256" key="7">
    <source>
        <dbReference type="ARBA" id="ARBA00022741"/>
    </source>
</evidence>
<evidence type="ECO:0000313" key="15">
    <source>
        <dbReference type="Proteomes" id="UP000008332"/>
    </source>
</evidence>
<keyword evidence="5" id="KW-0597">Phosphoprotein</keyword>
<evidence type="ECO:0000256" key="9">
    <source>
        <dbReference type="ARBA" id="ARBA00022840"/>
    </source>
</evidence>
<evidence type="ECO:0000256" key="10">
    <source>
        <dbReference type="ARBA" id="ARBA00023012"/>
    </source>
</evidence>
<proteinExistence type="predicted"/>
<evidence type="ECO:0000256" key="3">
    <source>
        <dbReference type="ARBA" id="ARBA00012438"/>
    </source>
</evidence>
<keyword evidence="7" id="KW-0547">Nucleotide-binding</keyword>
<keyword evidence="10" id="KW-0902">Two-component regulatory system</keyword>
<keyword evidence="15" id="KW-1185">Reference proteome</keyword>
<dbReference type="EC" id="2.7.13.3" evidence="3"/>
<dbReference type="Gene3D" id="6.10.340.10">
    <property type="match status" value="1"/>
</dbReference>
<dbReference type="EMBL" id="CP000267">
    <property type="protein sequence ID" value="ABD68626.1"/>
    <property type="molecule type" value="Genomic_DNA"/>
</dbReference>
<dbReference type="AlphaFoldDB" id="Q220C7"/>
<dbReference type="KEGG" id="rfr:Rfer_0878"/>
<keyword evidence="4" id="KW-1003">Cell membrane</keyword>
<dbReference type="InterPro" id="IPR029150">
    <property type="entry name" value="dCache_3"/>
</dbReference>
<dbReference type="Pfam" id="PF00672">
    <property type="entry name" value="HAMP"/>
    <property type="match status" value="1"/>
</dbReference>
<evidence type="ECO:0000256" key="6">
    <source>
        <dbReference type="ARBA" id="ARBA00022679"/>
    </source>
</evidence>
<keyword evidence="12" id="KW-0812">Transmembrane</keyword>
<keyword evidence="12" id="KW-1133">Transmembrane helix</keyword>
<dbReference type="InterPro" id="IPR029151">
    <property type="entry name" value="Sensor-like_sf"/>
</dbReference>
<dbReference type="Proteomes" id="UP000008332">
    <property type="component" value="Chromosome"/>
</dbReference>
<evidence type="ECO:0000256" key="8">
    <source>
        <dbReference type="ARBA" id="ARBA00022777"/>
    </source>
</evidence>
<dbReference type="Pfam" id="PF14827">
    <property type="entry name" value="dCache_3"/>
    <property type="match status" value="1"/>
</dbReference>
<evidence type="ECO:0000256" key="5">
    <source>
        <dbReference type="ARBA" id="ARBA00022553"/>
    </source>
</evidence>
<dbReference type="eggNOG" id="COG3850">
    <property type="taxonomic scope" value="Bacteria"/>
</dbReference>
<evidence type="ECO:0000313" key="14">
    <source>
        <dbReference type="EMBL" id="ABD68626.1"/>
    </source>
</evidence>
<evidence type="ECO:0000256" key="1">
    <source>
        <dbReference type="ARBA" id="ARBA00000085"/>
    </source>
</evidence>
<dbReference type="GO" id="GO:0004673">
    <property type="term" value="F:protein histidine kinase activity"/>
    <property type="evidence" value="ECO:0007669"/>
    <property type="project" value="UniProtKB-EC"/>
</dbReference>
<sequence>MSLATFKGSIRVKMLGGVLALEILLAACYAGVLYYSASQSINLNAQKAVEQSQGVFDLLVQNDAKMLGAAMDSFATNAAVSQIYTEHQDRQALIAAVQDIYRSNKSRYGITHMYFIDKNGTCFLRAHSTGLFGDAIDRETFLRARASGQEASGIELGKTAFALRRVMPYLHNGNVVGYLEFGEEIDHFDRLMKKQTGIDVAVLVEKNFLNEDDYRGALKAKNQIDNWDAMKDYVMVSSTMNDLKTAASVTSGAEVHSVKTPTYLGTVANGSSTFARGAFPLKDSAGKQVGVVLALSDVTDQIHSQRSAMLYLILITVVISVLSFIGALLYLRAAIINPLVLLAQQANDISMGNVDKKLETQRQDEIGLLIHAFERMRLSLKKSLSMLTKRAEQG</sequence>
<evidence type="ECO:0000256" key="12">
    <source>
        <dbReference type="SAM" id="Phobius"/>
    </source>
</evidence>
<dbReference type="SUPFAM" id="SSF158472">
    <property type="entry name" value="HAMP domain-like"/>
    <property type="match status" value="1"/>
</dbReference>
<dbReference type="PANTHER" id="PTHR45528:SF1">
    <property type="entry name" value="SENSOR HISTIDINE KINASE CPXA"/>
    <property type="match status" value="1"/>
</dbReference>
<evidence type="ECO:0000256" key="11">
    <source>
        <dbReference type="ARBA" id="ARBA00023136"/>
    </source>
</evidence>
<dbReference type="PROSITE" id="PS50885">
    <property type="entry name" value="HAMP"/>
    <property type="match status" value="1"/>
</dbReference>
<dbReference type="STRING" id="338969.Rfer_0878"/>
<keyword evidence="6" id="KW-0808">Transferase</keyword>
<keyword evidence="9" id="KW-0067">ATP-binding</keyword>
<dbReference type="SMART" id="SM00304">
    <property type="entry name" value="HAMP"/>
    <property type="match status" value="1"/>
</dbReference>
<keyword evidence="8 14" id="KW-0418">Kinase</keyword>
<protein>
    <recommendedName>
        <fullName evidence="3">histidine kinase</fullName>
        <ecNumber evidence="3">2.7.13.3</ecNumber>
    </recommendedName>
</protein>
<name>Q220C7_ALBFT</name>
<evidence type="ECO:0000259" key="13">
    <source>
        <dbReference type="PROSITE" id="PS50885"/>
    </source>
</evidence>